<feature type="region of interest" description="Immunosuppression" evidence="32">
    <location>
        <begin position="563"/>
        <end position="581"/>
    </location>
</feature>
<comment type="function">
    <text evidence="32">Envelope glycoprotein gp160: Oligomerizes in the host endoplasmic reticulum into predominantly trimers. In a second time, gp160 transits in the host Golgi, where glycosylation is completed. The precursor is then proteolytically cleaved in the trans-Golgi and thereby activated by cellular furin or furin-like proteases to produce gp120 and gp41.</text>
</comment>
<feature type="lipid moiety-binding region" description="S-palmitoyl cysteine; by host" evidence="32">
    <location>
        <position position="830"/>
    </location>
</feature>
<dbReference type="SUPFAM" id="SSF56502">
    <property type="entry name" value="gp120 core"/>
    <property type="match status" value="2"/>
</dbReference>
<protein>
    <recommendedName>
        <fullName evidence="32">Envelope glycoprotein gp160</fullName>
    </recommendedName>
    <alternativeName>
        <fullName evidence="32">Env polyprotein</fullName>
    </alternativeName>
    <component>
        <recommendedName>
            <fullName evidence="32">Surface protein gp120</fullName>
            <shortName evidence="32">SU</shortName>
        </recommendedName>
        <alternativeName>
            <fullName evidence="32">Glycoprotein 120</fullName>
            <shortName evidence="32">gp120</shortName>
        </alternativeName>
    </component>
    <component>
        <recommendedName>
            <fullName evidence="32">Transmembrane protein gp41</fullName>
            <shortName evidence="32">TM</shortName>
        </recommendedName>
        <alternativeName>
            <fullName evidence="32">Glycoprotein 41</fullName>
            <shortName evidence="32">gp41</shortName>
        </alternativeName>
    </component>
</protein>
<evidence type="ECO:0000256" key="11">
    <source>
        <dbReference type="ARBA" id="ARBA00022581"/>
    </source>
</evidence>
<evidence type="ECO:0000256" key="13">
    <source>
        <dbReference type="ARBA" id="ARBA00022685"/>
    </source>
</evidence>
<comment type="domain">
    <text evidence="32">The CD4-binding region is targeted by the antibody b12.</text>
</comment>
<feature type="disulfide bond" evidence="32">
    <location>
        <begin position="222"/>
        <end position="233"/>
    </location>
</feature>
<dbReference type="HAMAP" id="MF_04083">
    <property type="entry name" value="HIV_ENV"/>
    <property type="match status" value="1"/>
</dbReference>
<dbReference type="GO" id="GO:0019082">
    <property type="term" value="P:viral protein processing"/>
    <property type="evidence" value="ECO:0007669"/>
    <property type="project" value="UniProtKB-UniRule"/>
</dbReference>
<dbReference type="GO" id="GO:0039654">
    <property type="term" value="P:fusion of virus membrane with host endosome membrane"/>
    <property type="evidence" value="ECO:0007669"/>
    <property type="project" value="UniProtKB-UniRule"/>
</dbReference>
<dbReference type="GO" id="GO:1903908">
    <property type="term" value="P:positive regulation of plasma membrane raft polarization"/>
    <property type="evidence" value="ECO:0007669"/>
    <property type="project" value="UniProtKB-UniRule"/>
</dbReference>
<dbReference type="FunFam" id="2.170.40.20:FF:000004">
    <property type="entry name" value="Envelope glycoprotein gp160"/>
    <property type="match status" value="1"/>
</dbReference>
<feature type="disulfide bond" evidence="32">
    <location>
        <begin position="51"/>
        <end position="71"/>
    </location>
</feature>
<keyword evidence="31 32" id="KW-1160">Virus entry into host cell</keyword>
<keyword evidence="27 32" id="KW-1015">Disulfide bond</keyword>
<evidence type="ECO:0000256" key="7">
    <source>
        <dbReference type="ARBA" id="ARBA00022506"/>
    </source>
</evidence>
<keyword evidence="10 32" id="KW-1165">Clathrin-mediated endocytosis of virus by host</keyword>
<dbReference type="FunFam" id="1.10.287.210:FF:000001">
    <property type="entry name" value="Envelope glycoprotein gp160"/>
    <property type="match status" value="1"/>
</dbReference>
<organismHost>
    <name type="scientific">Homo sapiens</name>
    <name type="common">Human</name>
    <dbReference type="NCBI Taxonomy" id="9606"/>
</organismHost>
<feature type="site" description="Cleavage; by host furin" evidence="32">
    <location>
        <begin position="500"/>
        <end position="501"/>
    </location>
</feature>
<dbReference type="Gene3D" id="2.170.40.20">
    <property type="entry name" value="Human immunodeficiency virus 1, Gp160, envelope glycoprotein"/>
    <property type="match status" value="2"/>
</dbReference>
<dbReference type="Pfam" id="PF00517">
    <property type="entry name" value="GP41"/>
    <property type="match status" value="1"/>
</dbReference>
<dbReference type="SUPFAM" id="SSF58069">
    <property type="entry name" value="Virus ectodomain"/>
    <property type="match status" value="1"/>
</dbReference>
<dbReference type="InterPro" id="IPR036377">
    <property type="entry name" value="Gp120_core_sf"/>
</dbReference>
<feature type="domain" description="Human immunodeficiency virus 1 envelope glycoprotein Gp120" evidence="34">
    <location>
        <begin position="139"/>
        <end position="500"/>
    </location>
</feature>
<evidence type="ECO:0000256" key="25">
    <source>
        <dbReference type="ARBA" id="ARBA00023136"/>
    </source>
</evidence>
<evidence type="ECO:0000256" key="4">
    <source>
        <dbReference type="ARBA" id="ARBA00004563"/>
    </source>
</evidence>
<gene>
    <name evidence="32 36" type="primary">env</name>
</gene>
<evidence type="ECO:0000256" key="12">
    <source>
        <dbReference type="ARBA" id="ARBA00022595"/>
    </source>
</evidence>
<reference evidence="36" key="1">
    <citation type="journal article" date="2017" name="Proc. Natl. Acad. Sci. U.S.A.">
        <title>Resistance to type 1 interferons is a major determinant of HIV-1 transmission fitness.</title>
        <authorList>
            <person name="Iyer S.S."/>
            <person name="Bibollet-Ruche F."/>
            <person name="Sherrill-Mix S."/>
            <person name="Learn G.H."/>
            <person name="Plenderleith L."/>
            <person name="Smith A.G."/>
            <person name="Barbian H.J."/>
            <person name="Russell R.M."/>
            <person name="Gondim M.V."/>
            <person name="Bahari C.Y."/>
            <person name="Shaw C.M."/>
            <person name="Li Y."/>
            <person name="Decker T."/>
            <person name="Haynes B.F."/>
            <person name="Shaw G.M."/>
            <person name="Sharp P.M."/>
            <person name="Borrow P."/>
            <person name="Hahn B.H."/>
        </authorList>
    </citation>
    <scope>NUCLEOTIDE SEQUENCE</scope>
    <source>
        <strain evidence="36">CH492_SGA.1A7</strain>
    </source>
</reference>
<feature type="chain" id="PRO_5023574779" description="Transmembrane protein gp41" evidence="32">
    <location>
        <begin position="501"/>
        <end position="849"/>
    </location>
</feature>
<keyword evidence="14 32" id="KW-0812">Transmembrane</keyword>
<keyword evidence="19 32" id="KW-1043">Host membrane</keyword>
<evidence type="ECO:0000256" key="21">
    <source>
        <dbReference type="ARBA" id="ARBA00022890"/>
    </source>
</evidence>
<comment type="subcellular location">
    <subcellularLocation>
        <location evidence="3">Host cell membrane</location>
        <topology evidence="3">Peripheral membrane protein</topology>
    </subcellularLocation>
    <subcellularLocation>
        <location evidence="1">Host cell membrane</location>
        <topology evidence="1">Single-pass type I membrane protein</topology>
    </subcellularLocation>
    <subcellularLocation>
        <location evidence="2">Host endosome membrane</location>
        <topology evidence="2">Peripheral membrane protein</topology>
    </subcellularLocation>
    <subcellularLocation>
        <location evidence="5">Host endosome membrane</location>
        <topology evidence="5">Single-pass type I membrane protein</topology>
    </subcellularLocation>
    <subcellularLocation>
        <location evidence="6">Virion membrane</location>
        <topology evidence="6">Peripheral membrane protein</topology>
    </subcellularLocation>
    <subcellularLocation>
        <location evidence="4">Virion membrane</location>
        <topology evidence="4">Single-pass type I membrane protein</topology>
    </subcellularLocation>
</comment>
<evidence type="ECO:0000256" key="5">
    <source>
        <dbReference type="ARBA" id="ARBA00004578"/>
    </source>
</evidence>
<dbReference type="CDD" id="cd09909">
    <property type="entry name" value="HIV-1-like_HR1-HR2"/>
    <property type="match status" value="1"/>
</dbReference>
<evidence type="ECO:0000256" key="17">
    <source>
        <dbReference type="ARBA" id="ARBA00022804"/>
    </source>
</evidence>
<dbReference type="Pfam" id="PF00516">
    <property type="entry name" value="GP120"/>
    <property type="match status" value="1"/>
</dbReference>
<evidence type="ECO:0000256" key="27">
    <source>
        <dbReference type="ARBA" id="ARBA00023157"/>
    </source>
</evidence>
<dbReference type="InterPro" id="IPR037527">
    <property type="entry name" value="Gp160"/>
</dbReference>
<comment type="function">
    <text evidence="32">Transmembrane protein gp41: Acts as a class I viral fusion protein. Under the current model, the protein has at least 3 conformational states: pre-fusion native state, pre-hairpin intermediate state, and post-fusion hairpin state. During fusion of viral and target intracellular membranes, the coiled coil regions (heptad repeats) assume a trimer-of-hairpins structure, positioning the fusion peptide in close proximity to the C-terminal region of the ectodomain. The formation of this structure appears to drive apposition and subsequent fusion of viral and target cell membranes. Complete fusion occurs in host cell endosomes and is dynamin-dependent, however some lipid transfer might occur at the plasma membrane. The virus undergoes clathrin-dependent internalization long before endosomal fusion, thus minimizing the surface exposure of conserved viral epitopes during fusion and reducing the efficacy of inhibitors targeting these epitopes. Membranes fusion leads to delivery of the nucleocapsid into the cytoplasm.</text>
</comment>
<evidence type="ECO:0000256" key="10">
    <source>
        <dbReference type="ARBA" id="ARBA00022570"/>
    </source>
</evidence>
<evidence type="ECO:0000259" key="35">
    <source>
        <dbReference type="Pfam" id="PF00517"/>
    </source>
</evidence>
<dbReference type="GO" id="GO:0020002">
    <property type="term" value="C:host cell plasma membrane"/>
    <property type="evidence" value="ECO:0007669"/>
    <property type="project" value="UniProtKB-SubCell"/>
</dbReference>
<dbReference type="GO" id="GO:0005198">
    <property type="term" value="F:structural molecule activity"/>
    <property type="evidence" value="ECO:0007669"/>
    <property type="project" value="UniProtKB-UniRule"/>
</dbReference>
<organism evidence="36">
    <name type="scientific">Human immunodeficiency virus type 1</name>
    <name type="common">HIV-1</name>
    <dbReference type="NCBI Taxonomy" id="11676"/>
    <lineage>
        <taxon>Viruses</taxon>
        <taxon>Riboviria</taxon>
        <taxon>Pararnavirae</taxon>
        <taxon>Artverviricota</taxon>
        <taxon>Revtraviricetes</taxon>
        <taxon>Ortervirales</taxon>
        <taxon>Retroviridae</taxon>
        <taxon>Orthoretrovirinae</taxon>
        <taxon>Lentivirus</taxon>
        <taxon>Lentivirus humimdef1</taxon>
    </lineage>
</organism>
<feature type="transmembrane region" description="Helical" evidence="33">
    <location>
        <begin position="671"/>
        <end position="698"/>
    </location>
</feature>
<dbReference type="GO" id="GO:1903911">
    <property type="term" value="P:positive regulation of receptor clustering"/>
    <property type="evidence" value="ECO:0007669"/>
    <property type="project" value="UniProtKB-UniRule"/>
</dbReference>
<comment type="miscellaneous">
    <text evidence="32">HIV-1 lineages are divided in three main groups, M (for Major), O (for Outlier), and N (for New, or Non-M, Non-O). The vast majority of strains found worldwide belong to the group M. Group O seems to be endemic to and largely confined to Cameroon and neighboring countries in West Central Africa, where these viruses represent a small minority of HIV-1 strains. The group N is represented by a limited number of isolates from Cameroonian persons. The group M is further subdivided in 9 clades or subtypes (A to D, F to H, J and K).</text>
</comment>
<dbReference type="InterPro" id="IPR000328">
    <property type="entry name" value="GP41-like"/>
</dbReference>
<evidence type="ECO:0000256" key="33">
    <source>
        <dbReference type="RuleBase" id="RU363095"/>
    </source>
</evidence>
<feature type="disulfide bond" evidence="32">
    <location>
        <begin position="212"/>
        <end position="241"/>
    </location>
</feature>
<evidence type="ECO:0000256" key="3">
    <source>
        <dbReference type="ARBA" id="ARBA00004505"/>
    </source>
</evidence>
<evidence type="ECO:0000256" key="2">
    <source>
        <dbReference type="ARBA" id="ARBA00004433"/>
    </source>
</evidence>
<feature type="transmembrane region" description="Helical" evidence="33">
    <location>
        <begin position="13"/>
        <end position="39"/>
    </location>
</feature>
<keyword evidence="17 32" id="KW-1161">Viral attachment to host cell</keyword>
<keyword evidence="18 32" id="KW-0946">Virion</keyword>
<feature type="region of interest" description="V5" evidence="32">
    <location>
        <begin position="450"/>
        <end position="460"/>
    </location>
</feature>
<comment type="domain">
    <text evidence="32 33">The 17 amino acids long immunosuppressive region is present in many retroviral envelope proteins. Synthetic peptides derived from this relatively conserved sequence inhibit immune function in vitro and in vivo.</text>
</comment>
<comment type="domain">
    <text evidence="32">The YXXL motif is involved in determining the exact site of viral release at the surface of infected mononuclear cells and promotes endocytosis. YXXL and di-leucine endocytosis motifs interact directly or indirectly with the clathrin adapter complexes, opperate independently, and their activities are not additive.</text>
</comment>
<feature type="coiled-coil region" evidence="32">
    <location>
        <begin position="626"/>
        <end position="660"/>
    </location>
</feature>
<feature type="region of interest" description="Fusion peptide" evidence="32">
    <location>
        <begin position="501"/>
        <end position="521"/>
    </location>
</feature>
<dbReference type="Gene3D" id="1.20.5.490">
    <property type="entry name" value="Single helix bin"/>
    <property type="match status" value="1"/>
</dbReference>
<dbReference type="InterPro" id="IPR000777">
    <property type="entry name" value="HIV1_Gp120"/>
</dbReference>
<comment type="subcellular location">
    <molecule>Transmembrane protein gp41</molecule>
    <subcellularLocation>
        <location evidence="32">Virion membrane</location>
        <topology evidence="32">Single-pass type I membrane protein</topology>
    </subcellularLocation>
    <subcellularLocation>
        <location evidence="32">Host cell membrane</location>
        <topology evidence="32">Single-pass type I membrane protein</topology>
    </subcellularLocation>
    <subcellularLocation>
        <location evidence="32">Host endosome membrane</location>
        <topology evidence="32">Single-pass type I membrane protein</topology>
    </subcellularLocation>
    <text evidence="32">It is probably concentrated at the site of budding and incorporated into the virions possibly by contacts between the cytoplasmic tail of Env and the N-terminus of Gag.</text>
</comment>
<keyword evidence="23 32" id="KW-1039">Host endosome</keyword>
<dbReference type="Gene3D" id="1.10.287.210">
    <property type="match status" value="1"/>
</dbReference>
<evidence type="ECO:0000256" key="19">
    <source>
        <dbReference type="ARBA" id="ARBA00022870"/>
    </source>
</evidence>
<dbReference type="FunFam" id="2.170.40.20:FF:000003">
    <property type="entry name" value="Envelope glycoprotein gp160"/>
    <property type="match status" value="1"/>
</dbReference>
<evidence type="ECO:0000259" key="34">
    <source>
        <dbReference type="Pfam" id="PF00516"/>
    </source>
</evidence>
<keyword evidence="20 32" id="KW-0261">Viral envelope protein</keyword>
<keyword evidence="30 32" id="KW-0449">Lipoprotein</keyword>
<dbReference type="GO" id="GO:0019062">
    <property type="term" value="P:virion attachment to host cell"/>
    <property type="evidence" value="ECO:0007669"/>
    <property type="project" value="UniProtKB-UniRule"/>
</dbReference>
<evidence type="ECO:0000256" key="20">
    <source>
        <dbReference type="ARBA" id="ARBA00022879"/>
    </source>
</evidence>
<proteinExistence type="inferred from homology"/>
<evidence type="ECO:0000256" key="24">
    <source>
        <dbReference type="ARBA" id="ARBA00023054"/>
    </source>
</evidence>
<evidence type="ECO:0000256" key="23">
    <source>
        <dbReference type="ARBA" id="ARBA00023046"/>
    </source>
</evidence>
<feature type="domain" description="Retroviral envelope protein GP41-like" evidence="35">
    <location>
        <begin position="519"/>
        <end position="714"/>
    </location>
</feature>
<evidence type="ECO:0000313" key="36">
    <source>
        <dbReference type="EMBL" id="APU07538.1"/>
    </source>
</evidence>
<keyword evidence="11 32" id="KW-0945">Host-virus interaction</keyword>
<dbReference type="GO" id="GO:0019064">
    <property type="term" value="P:fusion of virus membrane with host plasma membrane"/>
    <property type="evidence" value="ECO:0007669"/>
    <property type="project" value="UniProtKB-UniRule"/>
</dbReference>
<evidence type="ECO:0000256" key="15">
    <source>
        <dbReference type="ARBA" id="ARBA00022703"/>
    </source>
</evidence>
<dbReference type="GO" id="GO:0016020">
    <property type="term" value="C:membrane"/>
    <property type="evidence" value="ECO:0007669"/>
    <property type="project" value="UniProtKB-UniRule"/>
</dbReference>
<comment type="PTM">
    <text evidence="32">Palmitoylation of the transmembrane protein and of Env polyprotein (prior to its proteolytic cleavage) is essential for their association with host cell membrane lipid rafts. Palmitoylation is therefore required for envelope trafficking to classical lipid rafts, but not for viral replication.</text>
</comment>
<keyword evidence="15 32" id="KW-0053">Apoptosis</keyword>
<keyword evidence="22 32" id="KW-1133">Transmembrane helix</keyword>
<comment type="miscellaneous">
    <text evidence="32">Inhibitors targeting HIV-1 viral envelope proteins are used as antiretroviral drugs. Attachment of virions to the cell surface via non-specific interactions and CD4 binding can be blocked by inhibitors that include cyanovirin-N, cyclotriazadisulfonamide analogs, PRO 2000, TNX 355 and PRO 542. In addition, BMS 806 can block CD4-induced conformational changes. Env interactions with the coreceptor molecules can be targeted by CCR5 antagonists including SCH-D, maraviroc (UK 427857) and aplaviroc (GW 873140), and the CXCR4 antagonist AMD 070. Fusion of viral and cellular membranes can be inhibited by peptides such as enfuvirtide and tifuvirtide (T 1249). Resistance to inhibitors associated with mutations in Env are observed. Most of the time, single mutations confer only a modest reduction in drug susceptibility. Combination of several mutations is usually required to develop a high-level drug resistance.</text>
</comment>
<keyword evidence="7 32" id="KW-1168">Fusion of virus membrane with host membrane</keyword>
<evidence type="ECO:0000256" key="28">
    <source>
        <dbReference type="ARBA" id="ARBA00023180"/>
    </source>
</evidence>
<keyword evidence="24 32" id="KW-0175">Coiled coil</keyword>
<evidence type="ECO:0000256" key="29">
    <source>
        <dbReference type="ARBA" id="ARBA00023280"/>
    </source>
</evidence>
<comment type="caution">
    <text evidence="32 33">Lacks conserved residue(s) required for the propagation of feature annotation.</text>
</comment>
<keyword evidence="28 32" id="KW-0325">Glycoprotein</keyword>
<comment type="subcellular location">
    <molecule>Surface protein gp120</molecule>
    <subcellularLocation>
        <location evidence="32">Virion membrane</location>
        <topology evidence="32">Peripheral membrane protein</topology>
    </subcellularLocation>
    <subcellularLocation>
        <location evidence="32">Host cell membrane</location>
        <topology evidence="32">Peripheral membrane protein</topology>
    </subcellularLocation>
    <subcellularLocation>
        <location evidence="32">Host endosome membrane</location>
        <topology evidence="32">Single-pass type I membrane protein</topology>
    </subcellularLocation>
    <text evidence="32">The surface protein is not anchored to the viral envelope, but associates with the extravirion surface through its binding to TM. It is probably concentrated at the site of budding and incorporated into the virions possibly by contacts between the cytoplasmic tail of Env and the N-terminus of Gag.</text>
</comment>
<dbReference type="GO" id="GO:0075512">
    <property type="term" value="P:clathrin-dependent endocytosis of virus by host cell"/>
    <property type="evidence" value="ECO:0007669"/>
    <property type="project" value="UniProtKB-UniRule"/>
</dbReference>
<dbReference type="GO" id="GO:0052031">
    <property type="term" value="P:symbiont-mediated perturbation of host defense response"/>
    <property type="evidence" value="ECO:0007669"/>
    <property type="project" value="UniProtKB-UniRule"/>
</dbReference>
<dbReference type="GO" id="GO:0019031">
    <property type="term" value="C:viral envelope"/>
    <property type="evidence" value="ECO:0007669"/>
    <property type="project" value="UniProtKB-KW"/>
</dbReference>
<name>A0A1L7E4L8_HV1</name>
<evidence type="ECO:0000256" key="30">
    <source>
        <dbReference type="ARBA" id="ARBA00023288"/>
    </source>
</evidence>
<feature type="lipid moiety-binding region" description="S-palmitoyl cysteine; by host" evidence="32">
    <location>
        <position position="757"/>
    </location>
</feature>
<dbReference type="EMBL" id="KY112324">
    <property type="protein sequence ID" value="APU07538.1"/>
    <property type="molecule type" value="Genomic_RNA"/>
</dbReference>
<keyword evidence="26 32" id="KW-0564">Palmitate</keyword>
<feature type="disulfide bond" evidence="32">
    <location>
        <begin position="587"/>
        <end position="593"/>
    </location>
</feature>
<evidence type="ECO:0000256" key="6">
    <source>
        <dbReference type="ARBA" id="ARBA00004650"/>
    </source>
</evidence>
<keyword evidence="8 32" id="KW-1170">Fusion of virus membrane with host endosomal membrane</keyword>
<keyword evidence="12 32" id="KW-1162">Viral penetration into host cytoplasm</keyword>
<comment type="PTM">
    <text evidence="32">Specific enzymatic cleavages in vivo yield mature proteins. Envelope glycoproteins are synthesized as a inactive precursor that is heavily N-glycosylated and processed likely by host cell furin in the Golgi to yield the mature SU and TM proteins. The cleavage site between SU and TM requires the minimal sequence [KR]-X-[KR]-R. About 2 of the 9 disulfide bonds of gp41 are reduced by P4HB/PDI, following binding to CD4 receptor.</text>
</comment>
<evidence type="ECO:0000256" key="22">
    <source>
        <dbReference type="ARBA" id="ARBA00022989"/>
    </source>
</evidence>
<keyword evidence="29 32" id="KW-0899">Viral immunoevasion</keyword>
<comment type="function">
    <text evidence="32">Surface protein gp120: Attaches the virus to the host lymphoid cell by binding to the primary receptor CD4. This interaction induces a structural rearrangement creating a high affinity binding site for a chemokine coreceptor like CXCR4 and/or CCR5. Acts as a ligand for CD209/DC-SIGN and CLEC4M/DC-SIGNR, which are respectively found on dendritic cells (DCs), and on endothelial cells of liver sinusoids and lymph node sinuses. These interactions allow capture of viral particles at mucosal surfaces by these cells and subsequent transmission to permissive cells. HIV subverts the migration properties of dendritic cells to gain access to CD4+ T-cells in lymph nodes. Virus transmission to permissive T-cells occurs either in trans (without DCs infection, through viral capture and transmission), or in cis (following DCs productive infection, through the usual CD4-gp120 interaction), thereby inducing a robust infection. In trans infection, bound virions remain infectious over days and it is proposed that they are not degraded, but protected in non-lysosomal acidic organelles within the DCs close to the cell membrane thus contributing to the viral infectious potential during DCs' migration from the periphery to the lymphoid tissues. On arrival at lymphoid tissues, intact virions recycle back to DCs' cell surface allowing virus transmission to CD4+ T-cells.</text>
</comment>
<comment type="domain">
    <text evidence="32">Some of the most genetically diverse regions of the viral genome are present in Env. They are called variable regions 1 through 5 (V1 through V5). Coreceptor usage of gp120 is determined mainly by the primary structure of the third variable region (V3) in the outer domain of gp120. The sequence of V3 determines which coreceptor, CCR5 and/or CXCR4 (corresponding to R5/macrophage, X4/T cell and R5X4/T cell and macrophage tropism), is used to trigger the fusion potential of the Env complex, and hence which cells the virus can infect. Binding to CCR5 involves a region adjacent in addition to V3.</text>
</comment>
<feature type="chain" id="PRO_5023574778" description="Envelope glycoprotein gp160" evidence="32">
    <location>
        <begin position="30"/>
        <end position="849"/>
    </location>
</feature>
<evidence type="ECO:0000256" key="14">
    <source>
        <dbReference type="ARBA" id="ARBA00022692"/>
    </source>
</evidence>
<comment type="PTM">
    <text evidence="32">Highly glycosylated by host. The high number of glycan on the protein is reffered to as 'glycan shield' because it contributes to hide protein sequence from adaptive immune system.</text>
</comment>
<evidence type="ECO:0000256" key="1">
    <source>
        <dbReference type="ARBA" id="ARBA00004402"/>
    </source>
</evidence>
<feature type="short sequence motif" description="YXXL motif; contains endocytosis signal" evidence="32">
    <location>
        <begin position="705"/>
        <end position="708"/>
    </location>
</feature>
<comment type="domain">
    <text evidence="32">The membrane proximal external region (MPER) present in gp41 is a tryptophan-rich region recognized by the antibodies 2F5, Z13, and 4E10. MPER seems to play a role in fusion.</text>
</comment>
<evidence type="ECO:0000256" key="18">
    <source>
        <dbReference type="ARBA" id="ARBA00022844"/>
    </source>
</evidence>
<evidence type="ECO:0000256" key="8">
    <source>
        <dbReference type="ARBA" id="ARBA00022510"/>
    </source>
</evidence>
<evidence type="ECO:0000256" key="31">
    <source>
        <dbReference type="ARBA" id="ARBA00023296"/>
    </source>
</evidence>
<evidence type="ECO:0000256" key="9">
    <source>
        <dbReference type="ARBA" id="ARBA00022511"/>
    </source>
</evidence>
<feature type="region of interest" description="MPER; binding to GalCer" evidence="32">
    <location>
        <begin position="655"/>
        <end position="676"/>
    </location>
</feature>
<evidence type="ECO:0000256" key="32">
    <source>
        <dbReference type="HAMAP-Rule" id="MF_04083"/>
    </source>
</evidence>
<feature type="topological domain" description="Cytoplasmic" evidence="32">
    <location>
        <begin position="699"/>
        <end position="849"/>
    </location>
</feature>
<evidence type="ECO:0000256" key="26">
    <source>
        <dbReference type="ARBA" id="ARBA00023139"/>
    </source>
</evidence>
<keyword evidence="13 32" id="KW-0165">Cleavage on pair of basic residues</keyword>
<evidence type="ECO:0000256" key="16">
    <source>
        <dbReference type="ARBA" id="ARBA00022729"/>
    </source>
</evidence>
<sequence length="849" mass="96088">MRVMGILRNCQRWWIWGILGFWMIYNVVGNLWVTIYYGVPVWTEAKTTLFCASDAKGYEREVHNVWATHACVPTDPNPQELLLENVTENFNMWENDMVDQMHEDIISLWDQSLKPCVKLTPLCVTLNCTDYNGNNTASNKEEIKNCTFNVTTELRDKNKKEYALFYKVDIVPLQGNSNNSNSSEYRLINCNTSTITQACPKVTFDPIPIHYCAPAGYAILKCNNKTFNGSGPCTNVSTVQCTHGIKPVVSTQLLLNGSLSEEGIIIRSENLTNNAKTIIVHLNESVGILCTRPSNNTRKSMRIGPGQTFYATGDIIGDIRQAHCNISGEAWNKTLLGVVKKLREYFQNKTIKFQPPSGGDLEITTHTFNCRGEFFYCNTSGLFNRTYSLNNDTEQNNSTNKTITLPCRIKQIINMWQEVGRAMYAPPIAGNITCNSNITGLLLTRDGGEGNDSDEIFRPGGGDMRDNWRSELYKYKVVEIKPLGIAPTKARRRVVEREKRAVGIGAVFLGFLGAAGSTMGAASITLTVQARQLLSGIVQQQSNLLRAIEAQQHMLQLTVWGIKQLQARVLAIERYLKDQQLLGIWGCSGKLICTTNVPWNLSWSANRSEGDLSGIWDNMTWMQWDREINNYTNTIYKLLEESQTQQEQNEKDLLALDKWNNLWNWFGITKWLWYIKTFIMIVGGLIGLRIIFAVLSIVNRVRQGYSPLSFQTLTPNQREPDRLGRIEEGGGEQDRNKSIRLVSGFLALIWDDLRSLCLFSYHRLRDFISIVARAAGLLGQRGWESLKYLGSLVQYWCLELKKSAISLLDTIAITVAEGTDRLIELIQRICRAISNIPRRIRQGLEAALQ</sequence>
<keyword evidence="16 32" id="KW-0732">Signal</keyword>
<comment type="subunit">
    <text evidence="32">The mature envelope protein (Env) consists of a homotrimer of non-covalently associated gp120-gp41 heterodimers. The resulting complex protrudes from the virus surface as a spike. There seems to be as few as 10 spikes on the average virion. Surface protein gp120 interacts with host CD4, CCR5 and CXCR4. Gp120 also interacts with the C-type lectins CD209/DC-SIGN and CLEC4M/DC-SIGNR (collectively referred to as DC-SIGN(R)). Gp120 and gp41 interact with GalCer. Gp120 interacts with host ITGA4/ITGB7 complex; on CD4+ T-cells, this interaction results in rapid activation of integrin ITGAL/LFA-1, which facilitates efficient cell-to-cell spreading of HIV-1. Gp120 interacts with cell-associated heparan sulfate; this interaction increases virus infectivity on permissive cells and may be involved in infection of CD4- cells.</text>
</comment>
<accession>A0A1L7E4L8</accession>
<keyword evidence="9 32" id="KW-1032">Host cell membrane</keyword>
<feature type="transmembrane region" description="Helical" evidence="33">
    <location>
        <begin position="501"/>
        <end position="524"/>
    </location>
</feature>
<keyword evidence="25 32" id="KW-0472">Membrane</keyword>
<keyword evidence="21 32" id="KW-1164">Virus endocytosis by host</keyword>
<dbReference type="GO" id="GO:0044175">
    <property type="term" value="C:host cell endosome membrane"/>
    <property type="evidence" value="ECO:0007669"/>
    <property type="project" value="UniProtKB-SubCell"/>
</dbReference>
<comment type="similarity">
    <text evidence="32">Belongs to the HIV-1 env protein family.</text>
</comment>
<feature type="region of interest" description="CD4-binding loop" evidence="32">
    <location>
        <begin position="356"/>
        <end position="366"/>
    </location>
</feature>
<dbReference type="GO" id="GO:0055036">
    <property type="term" value="C:virion membrane"/>
    <property type="evidence" value="ECO:0007669"/>
    <property type="project" value="UniProtKB-SubCell"/>
</dbReference>